<dbReference type="OMA" id="ETHSHET"/>
<evidence type="ECO:0000313" key="2">
    <source>
        <dbReference type="EMBL" id="KFA63018.1"/>
    </source>
</evidence>
<evidence type="ECO:0000259" key="1">
    <source>
        <dbReference type="Pfam" id="PF06985"/>
    </source>
</evidence>
<dbReference type="InterPro" id="IPR010730">
    <property type="entry name" value="HET"/>
</dbReference>
<evidence type="ECO:0000313" key="3">
    <source>
        <dbReference type="Proteomes" id="UP000028524"/>
    </source>
</evidence>
<dbReference type="PANTHER" id="PTHR33112">
    <property type="entry name" value="DOMAIN PROTEIN, PUTATIVE-RELATED"/>
    <property type="match status" value="1"/>
</dbReference>
<dbReference type="EMBL" id="KL660762">
    <property type="protein sequence ID" value="KFA63018.1"/>
    <property type="molecule type" value="Genomic_DNA"/>
</dbReference>
<name>A0A084QGD3_STAC4</name>
<dbReference type="AlphaFoldDB" id="A0A084QGD3"/>
<feature type="domain" description="Heterokaryon incompatibility" evidence="1">
    <location>
        <begin position="216"/>
        <end position="369"/>
    </location>
</feature>
<gene>
    <name evidence="2" type="ORF">S40285_07248</name>
</gene>
<dbReference type="OrthoDB" id="3486565at2759"/>
<keyword evidence="3" id="KW-1185">Reference proteome</keyword>
<dbReference type="HOGENOM" id="CLU_002639_3_2_1"/>
<accession>A0A084QGD3</accession>
<protein>
    <recommendedName>
        <fullName evidence="1">Heterokaryon incompatibility domain-containing protein</fullName>
    </recommendedName>
</protein>
<dbReference type="STRING" id="1283841.A0A084QGD3"/>
<organism evidence="2 3">
    <name type="scientific">Stachybotrys chlorohalonatus (strain IBT 40285)</name>
    <dbReference type="NCBI Taxonomy" id="1283841"/>
    <lineage>
        <taxon>Eukaryota</taxon>
        <taxon>Fungi</taxon>
        <taxon>Dikarya</taxon>
        <taxon>Ascomycota</taxon>
        <taxon>Pezizomycotina</taxon>
        <taxon>Sordariomycetes</taxon>
        <taxon>Hypocreomycetidae</taxon>
        <taxon>Hypocreales</taxon>
        <taxon>Stachybotryaceae</taxon>
        <taxon>Stachybotrys</taxon>
    </lineage>
</organism>
<dbReference type="InParanoid" id="A0A084QGD3"/>
<reference evidence="2 3" key="1">
    <citation type="journal article" date="2014" name="BMC Genomics">
        <title>Comparative genome sequencing reveals chemotype-specific gene clusters in the toxigenic black mold Stachybotrys.</title>
        <authorList>
            <person name="Semeiks J."/>
            <person name="Borek D."/>
            <person name="Otwinowski Z."/>
            <person name="Grishin N.V."/>
        </authorList>
    </citation>
    <scope>NUCLEOTIDE SEQUENCE [LARGE SCALE GENOMIC DNA]</scope>
    <source>
        <strain evidence="2 3">IBT 40285</strain>
    </source>
</reference>
<proteinExistence type="predicted"/>
<dbReference type="PANTHER" id="PTHR33112:SF16">
    <property type="entry name" value="HETEROKARYON INCOMPATIBILITY DOMAIN-CONTAINING PROTEIN"/>
    <property type="match status" value="1"/>
</dbReference>
<dbReference type="Proteomes" id="UP000028524">
    <property type="component" value="Unassembled WGS sequence"/>
</dbReference>
<dbReference type="Pfam" id="PF06985">
    <property type="entry name" value="HET"/>
    <property type="match status" value="1"/>
</dbReference>
<sequence length="701" mass="79447">MPLCDLCLGIDFAGLAKADSAQHVRTFMARPFELNLYQQVSKLDPREVCVPYHKSVEHLRSSATACDLCRLVLTRVDHALANRLEAIQLGHDYAIEGHELWITNSIHIDGFNVFGILAFGFVLKMVEFAALDCTAAYPDLELLESLLAQIVNGRKIIPTPTHPQVWDKVKGWLKDCEETHSHETTSSCFMPTRLLEVGNDTNTVCLRMGNIPFAEYTCLSHCWGTLPMRLRLTHDTFLQLTTGININQLPHNFQDAIWVTRRLGIRYLWIDSLCIFQDDREDWKREHVLMSKVYSNGTVTLAADRAADSEGGFLLDRAESEYVSLPFQTANVSGEILAFAVPLKFTFSARSIDHLGDEPLSTRAWALQERFLSRRILHFCHSQILLECETYVSEEMRAVGMKYWKGIPFRPGDFRGQAYSDWASREWLKTVSEYSKRKLTFATDKLPALVGLATHFLDTEVLVSGAHDPTSRYLAGLWSNDIVRGLCWELRPSEFSSSRPDGYRAPSWSWASLDGMVKHFPESYDGDSHLVHVKNAYVDLESPAAPFAEVTGGCLHLRVIKLDLFASSQHGPDAVCFRYSGAEWFTHIYWDVESYQIPRDGERLDAKAEAKLIAVPLRWIPKSSPAPEKHSVCGPFCLVLKSVRHHTRPEHGSIPTYQRVGTFSYLRSLDGDVDQDVVRAWTESTLMKAKVEDDMEDILIL</sequence>